<feature type="transmembrane region" description="Helical" evidence="1">
    <location>
        <begin position="371"/>
        <end position="392"/>
    </location>
</feature>
<dbReference type="EMBL" id="VIWP01000004">
    <property type="protein sequence ID" value="TWF52867.1"/>
    <property type="molecule type" value="Genomic_DNA"/>
</dbReference>
<evidence type="ECO:0000313" key="3">
    <source>
        <dbReference type="Proteomes" id="UP000320653"/>
    </source>
</evidence>
<dbReference type="PANTHER" id="PTHR36840">
    <property type="entry name" value="BLL5714 PROTEIN"/>
    <property type="match status" value="1"/>
</dbReference>
<accession>A0A561QRA8</accession>
<keyword evidence="1" id="KW-1133">Transmembrane helix</keyword>
<feature type="transmembrane region" description="Helical" evidence="1">
    <location>
        <begin position="91"/>
        <end position="111"/>
    </location>
</feature>
<keyword evidence="1" id="KW-0812">Transmembrane</keyword>
<name>A0A561QRA8_9HYPH</name>
<dbReference type="AlphaFoldDB" id="A0A561QRA8"/>
<protein>
    <submittedName>
        <fullName evidence="2">Low temperature requirement protein LtrA</fullName>
    </submittedName>
</protein>
<feature type="transmembrane region" description="Helical" evidence="1">
    <location>
        <begin position="57"/>
        <end position="79"/>
    </location>
</feature>
<evidence type="ECO:0000313" key="2">
    <source>
        <dbReference type="EMBL" id="TWF52867.1"/>
    </source>
</evidence>
<feature type="transmembrane region" description="Helical" evidence="1">
    <location>
        <begin position="117"/>
        <end position="136"/>
    </location>
</feature>
<keyword evidence="1" id="KW-0472">Membrane</keyword>
<dbReference type="InterPro" id="IPR010640">
    <property type="entry name" value="Low_temperature_requirement_A"/>
</dbReference>
<evidence type="ECO:0000256" key="1">
    <source>
        <dbReference type="SAM" id="Phobius"/>
    </source>
</evidence>
<reference evidence="2 3" key="1">
    <citation type="submission" date="2019-06" db="EMBL/GenBank/DDBJ databases">
        <title>Sorghum-associated microbial communities from plants grown in Nebraska, USA.</title>
        <authorList>
            <person name="Schachtman D."/>
        </authorList>
    </citation>
    <scope>NUCLEOTIDE SEQUENCE [LARGE SCALE GENOMIC DNA]</scope>
    <source>
        <strain evidence="2 3">1225</strain>
    </source>
</reference>
<sequence>MAADMTKETTGSKRSWLRKDDHESTKASFPELFFDLVFVFALIQLSETLAADLSFGVAGAALLFIFALWWIWIHTTWVTNLLDAEIEPVRLLLFGLMFLGIILAIALPRAFGDMGLLFALAYSAMQIIRCLFALYAFRGADRDSFVTFERITVWLAISSLFWIAGGLAEGETRVWLWIAALAVEYVAPIFRYWLPGVGAAPPETLDINGEHMAERCALFVIIALGETILTTGKNASSHMEGDLTPLVLACAFLSTVLMWWIYFHDGQEKAADKAEETSAPQSTAHHLFTYGHLPIVGGIILAAVGEDFALSHPDQRGSFAQASALLGGPILFLTGMIWMKTVSSRFIPWSHCTGIALLALCFLLVPTATNFTIQILATTVLLLVAIWEYVALKSAKPAAA</sequence>
<feature type="transmembrane region" description="Helical" evidence="1">
    <location>
        <begin position="346"/>
        <end position="365"/>
    </location>
</feature>
<dbReference type="OrthoDB" id="5520804at2"/>
<keyword evidence="3" id="KW-1185">Reference proteome</keyword>
<feature type="transmembrane region" description="Helical" evidence="1">
    <location>
        <begin position="284"/>
        <end position="304"/>
    </location>
</feature>
<dbReference type="Pfam" id="PF06772">
    <property type="entry name" value="LtrA"/>
    <property type="match status" value="1"/>
</dbReference>
<dbReference type="RefSeq" id="WP_145638284.1">
    <property type="nucleotide sequence ID" value="NZ_VIWP01000004.1"/>
</dbReference>
<feature type="transmembrane region" description="Helical" evidence="1">
    <location>
        <begin position="148"/>
        <end position="168"/>
    </location>
</feature>
<dbReference type="Proteomes" id="UP000320653">
    <property type="component" value="Unassembled WGS sequence"/>
</dbReference>
<comment type="caution">
    <text evidence="2">The sequence shown here is derived from an EMBL/GenBank/DDBJ whole genome shotgun (WGS) entry which is preliminary data.</text>
</comment>
<feature type="transmembrane region" description="Helical" evidence="1">
    <location>
        <begin position="243"/>
        <end position="263"/>
    </location>
</feature>
<proteinExistence type="predicted"/>
<feature type="transmembrane region" description="Helical" evidence="1">
    <location>
        <begin position="319"/>
        <end position="339"/>
    </location>
</feature>
<organism evidence="2 3">
    <name type="scientific">Neorhizobium alkalisoli</name>
    <dbReference type="NCBI Taxonomy" id="528178"/>
    <lineage>
        <taxon>Bacteria</taxon>
        <taxon>Pseudomonadati</taxon>
        <taxon>Pseudomonadota</taxon>
        <taxon>Alphaproteobacteria</taxon>
        <taxon>Hyphomicrobiales</taxon>
        <taxon>Rhizobiaceae</taxon>
        <taxon>Rhizobium/Agrobacterium group</taxon>
        <taxon>Neorhizobium</taxon>
    </lineage>
</organism>
<gene>
    <name evidence="2" type="ORF">FHW37_104135</name>
</gene>
<dbReference type="PANTHER" id="PTHR36840:SF1">
    <property type="entry name" value="BLL5714 PROTEIN"/>
    <property type="match status" value="1"/>
</dbReference>
<feature type="transmembrane region" description="Helical" evidence="1">
    <location>
        <begin position="174"/>
        <end position="194"/>
    </location>
</feature>